<name>A0ABW1QZB3_9ACTN</name>
<evidence type="ECO:0000313" key="6">
    <source>
        <dbReference type="Proteomes" id="UP001596098"/>
    </source>
</evidence>
<dbReference type="PIRSF" id="PIRSF005902">
    <property type="entry name" value="DNase_TatD"/>
    <property type="match status" value="1"/>
</dbReference>
<reference evidence="6" key="1">
    <citation type="journal article" date="2019" name="Int. J. Syst. Evol. Microbiol.">
        <title>The Global Catalogue of Microorganisms (GCM) 10K type strain sequencing project: providing services to taxonomists for standard genome sequencing and annotation.</title>
        <authorList>
            <consortium name="The Broad Institute Genomics Platform"/>
            <consortium name="The Broad Institute Genome Sequencing Center for Infectious Disease"/>
            <person name="Wu L."/>
            <person name="Ma J."/>
        </authorList>
    </citation>
    <scope>NUCLEOTIDE SEQUENCE [LARGE SCALE GENOMIC DNA]</scope>
    <source>
        <strain evidence="6">DFY28</strain>
    </source>
</reference>
<dbReference type="Gene3D" id="3.20.20.140">
    <property type="entry name" value="Metal-dependent hydrolases"/>
    <property type="match status" value="1"/>
</dbReference>
<keyword evidence="2 5" id="KW-0378">Hydrolase</keyword>
<dbReference type="PANTHER" id="PTHR46124">
    <property type="entry name" value="D-AMINOACYL-TRNA DEACYLASE"/>
    <property type="match status" value="1"/>
</dbReference>
<feature type="region of interest" description="Disordered" evidence="4">
    <location>
        <begin position="1"/>
        <end position="28"/>
    </location>
</feature>
<dbReference type="InterPro" id="IPR015991">
    <property type="entry name" value="TatD/YcfH-like"/>
</dbReference>
<accession>A0ABW1QZB3</accession>
<dbReference type="Proteomes" id="UP001596098">
    <property type="component" value="Unassembled WGS sequence"/>
</dbReference>
<dbReference type="EC" id="3.1.-.-" evidence="5"/>
<evidence type="ECO:0000313" key="5">
    <source>
        <dbReference type="EMBL" id="MFC6154187.1"/>
    </source>
</evidence>
<evidence type="ECO:0000256" key="1">
    <source>
        <dbReference type="ARBA" id="ARBA00022723"/>
    </source>
</evidence>
<dbReference type="CDD" id="cd01310">
    <property type="entry name" value="TatD_DNAse"/>
    <property type="match status" value="1"/>
</dbReference>
<evidence type="ECO:0000256" key="4">
    <source>
        <dbReference type="SAM" id="MobiDB-lite"/>
    </source>
</evidence>
<keyword evidence="3" id="KW-0175">Coiled coil</keyword>
<dbReference type="RefSeq" id="WP_128222316.1">
    <property type="nucleotide sequence ID" value="NZ_CP034929.1"/>
</dbReference>
<organism evidence="5 6">
    <name type="scientific">Nocardioides yefusunii</name>
    <dbReference type="NCBI Taxonomy" id="2500546"/>
    <lineage>
        <taxon>Bacteria</taxon>
        <taxon>Bacillati</taxon>
        <taxon>Actinomycetota</taxon>
        <taxon>Actinomycetes</taxon>
        <taxon>Propionibacteriales</taxon>
        <taxon>Nocardioidaceae</taxon>
        <taxon>Nocardioides</taxon>
    </lineage>
</organism>
<dbReference type="Pfam" id="PF01026">
    <property type="entry name" value="TatD_DNase"/>
    <property type="match status" value="1"/>
</dbReference>
<protein>
    <submittedName>
        <fullName evidence="5">TatD family hydrolase</fullName>
        <ecNumber evidence="5">3.1.-.-</ecNumber>
    </submittedName>
</protein>
<evidence type="ECO:0000256" key="2">
    <source>
        <dbReference type="ARBA" id="ARBA00022801"/>
    </source>
</evidence>
<gene>
    <name evidence="5" type="ORF">ACFPWU_11020</name>
</gene>
<dbReference type="PANTHER" id="PTHR46124:SF2">
    <property type="entry name" value="D-AMINOACYL-TRNA DEACYLASE"/>
    <property type="match status" value="1"/>
</dbReference>
<keyword evidence="1" id="KW-0479">Metal-binding</keyword>
<sequence length="296" mass="32167">MRAATEEKSGSKRDRERPPAPEPLPHPVVDNHCHLEIADGDWMATDTALAEAASVGVPRIVQIGCDLPAARWSVEAARQYDAIVAGVALHPNEAPRLAAEGKLEEALAEIEQLASAHDKVRAVGETGLDFFRTDADGLAAQEYSFRRHIEMAKRLDKTLVIHDRDAHDDVLRVLDSEGVPERWVMHCFSGDVEFAKACLDRGAWLSFAGTVTFKNAQHLRDALAITPQDRILVETDAPFLTPHPYRGRPNASYLVPVTMRVMAETRGDDLGELCAAVDANTEAAFGGTWGAGSASS</sequence>
<keyword evidence="6" id="KW-1185">Reference proteome</keyword>
<feature type="coiled-coil region" evidence="3">
    <location>
        <begin position="96"/>
        <end position="123"/>
    </location>
</feature>
<feature type="compositionally biased region" description="Basic and acidic residues" evidence="4">
    <location>
        <begin position="1"/>
        <end position="19"/>
    </location>
</feature>
<proteinExistence type="predicted"/>
<dbReference type="InterPro" id="IPR032466">
    <property type="entry name" value="Metal_Hydrolase"/>
</dbReference>
<dbReference type="EMBL" id="JBHSQI010000005">
    <property type="protein sequence ID" value="MFC6154187.1"/>
    <property type="molecule type" value="Genomic_DNA"/>
</dbReference>
<evidence type="ECO:0000256" key="3">
    <source>
        <dbReference type="SAM" id="Coils"/>
    </source>
</evidence>
<comment type="caution">
    <text evidence="5">The sequence shown here is derived from an EMBL/GenBank/DDBJ whole genome shotgun (WGS) entry which is preliminary data.</text>
</comment>
<dbReference type="NCBIfam" id="TIGR00010">
    <property type="entry name" value="YchF/TatD family DNA exonuclease"/>
    <property type="match status" value="1"/>
</dbReference>
<dbReference type="InterPro" id="IPR018228">
    <property type="entry name" value="DNase_TatD-rel_CS"/>
</dbReference>
<dbReference type="PROSITE" id="PS01091">
    <property type="entry name" value="TATD_3"/>
    <property type="match status" value="1"/>
</dbReference>
<dbReference type="InterPro" id="IPR001130">
    <property type="entry name" value="TatD-like"/>
</dbReference>
<dbReference type="GO" id="GO:0016787">
    <property type="term" value="F:hydrolase activity"/>
    <property type="evidence" value="ECO:0007669"/>
    <property type="project" value="UniProtKB-KW"/>
</dbReference>
<dbReference type="SUPFAM" id="SSF51556">
    <property type="entry name" value="Metallo-dependent hydrolases"/>
    <property type="match status" value="1"/>
</dbReference>